<dbReference type="PANTHER" id="PTHR33204">
    <property type="entry name" value="TRANSCRIPTIONAL REGULATOR, MARR FAMILY"/>
    <property type="match status" value="1"/>
</dbReference>
<evidence type="ECO:0000313" key="5">
    <source>
        <dbReference type="EMBL" id="QOV18986.1"/>
    </source>
</evidence>
<protein>
    <submittedName>
        <fullName evidence="5">Helix-turn-helix transcriptional regulator</fullName>
    </submittedName>
</protein>
<dbReference type="PROSITE" id="PS51118">
    <property type="entry name" value="HTH_HXLR"/>
    <property type="match status" value="1"/>
</dbReference>
<organism evidence="5 6">
    <name type="scientific">Blautia liquoris</name>
    <dbReference type="NCBI Taxonomy" id="2779518"/>
    <lineage>
        <taxon>Bacteria</taxon>
        <taxon>Bacillati</taxon>
        <taxon>Bacillota</taxon>
        <taxon>Clostridia</taxon>
        <taxon>Lachnospirales</taxon>
        <taxon>Lachnospiraceae</taxon>
        <taxon>Blautia</taxon>
    </lineage>
</organism>
<name>A0A7M2RF70_9FIRM</name>
<dbReference type="Pfam" id="PF01638">
    <property type="entry name" value="HxlR"/>
    <property type="match status" value="1"/>
</dbReference>
<dbReference type="SUPFAM" id="SSF46785">
    <property type="entry name" value="Winged helix' DNA-binding domain"/>
    <property type="match status" value="1"/>
</dbReference>
<dbReference type="RefSeq" id="WP_193735345.1">
    <property type="nucleotide sequence ID" value="NZ_CP063304.1"/>
</dbReference>
<dbReference type="Proteomes" id="UP000593601">
    <property type="component" value="Chromosome"/>
</dbReference>
<accession>A0A7M2RF70</accession>
<keyword evidence="6" id="KW-1185">Reference proteome</keyword>
<evidence type="ECO:0000259" key="4">
    <source>
        <dbReference type="PROSITE" id="PS51118"/>
    </source>
</evidence>
<dbReference type="InterPro" id="IPR036388">
    <property type="entry name" value="WH-like_DNA-bd_sf"/>
</dbReference>
<dbReference type="KEGG" id="bliq:INP51_13565"/>
<evidence type="ECO:0000256" key="1">
    <source>
        <dbReference type="ARBA" id="ARBA00023015"/>
    </source>
</evidence>
<keyword evidence="1" id="KW-0805">Transcription regulation</keyword>
<reference evidence="5 6" key="1">
    <citation type="submission" date="2020-10" db="EMBL/GenBank/DDBJ databases">
        <title>Blautia liquoris sp.nov., isolated from the mud in a fermentation cellar used for the production of Chinese strong-flavoured liquor.</title>
        <authorList>
            <person name="Lu L."/>
        </authorList>
    </citation>
    <scope>NUCLEOTIDE SEQUENCE [LARGE SCALE GENOMIC DNA]</scope>
    <source>
        <strain evidence="5 6">LZLJ-3</strain>
    </source>
</reference>
<dbReference type="EMBL" id="CP063304">
    <property type="protein sequence ID" value="QOV18986.1"/>
    <property type="molecule type" value="Genomic_DNA"/>
</dbReference>
<dbReference type="InterPro" id="IPR002577">
    <property type="entry name" value="HTH_HxlR"/>
</dbReference>
<evidence type="ECO:0000313" key="6">
    <source>
        <dbReference type="Proteomes" id="UP000593601"/>
    </source>
</evidence>
<dbReference type="InterPro" id="IPR036390">
    <property type="entry name" value="WH_DNA-bd_sf"/>
</dbReference>
<dbReference type="PANTHER" id="PTHR33204:SF29">
    <property type="entry name" value="TRANSCRIPTIONAL REGULATOR"/>
    <property type="match status" value="1"/>
</dbReference>
<keyword evidence="2" id="KW-0238">DNA-binding</keyword>
<keyword evidence="3" id="KW-0804">Transcription</keyword>
<evidence type="ECO:0000256" key="3">
    <source>
        <dbReference type="ARBA" id="ARBA00023163"/>
    </source>
</evidence>
<sequence>MDKPAKKITGSELTEAQCPLRYLLKLLGGKWKLPIICVLVGDKPLRYSTIKRRLGDITNMMLSQSLRELEEADLVIRKQFNEVPPHVEYSLSNKGRSILPALSNVINWAVNNMELDIGCGPNCENCVSQL</sequence>
<proteinExistence type="predicted"/>
<dbReference type="GO" id="GO:0003677">
    <property type="term" value="F:DNA binding"/>
    <property type="evidence" value="ECO:0007669"/>
    <property type="project" value="UniProtKB-KW"/>
</dbReference>
<gene>
    <name evidence="5" type="ORF">INP51_13565</name>
</gene>
<feature type="domain" description="HTH hxlR-type" evidence="4">
    <location>
        <begin position="18"/>
        <end position="117"/>
    </location>
</feature>
<dbReference type="AlphaFoldDB" id="A0A7M2RF70"/>
<evidence type="ECO:0000256" key="2">
    <source>
        <dbReference type="ARBA" id="ARBA00023125"/>
    </source>
</evidence>
<dbReference type="Gene3D" id="1.10.10.10">
    <property type="entry name" value="Winged helix-like DNA-binding domain superfamily/Winged helix DNA-binding domain"/>
    <property type="match status" value="1"/>
</dbReference>